<feature type="domain" description="Phospholipid/glycerol acyltransferase" evidence="15">
    <location>
        <begin position="85"/>
        <end position="166"/>
    </location>
</feature>
<dbReference type="InterPro" id="IPR002123">
    <property type="entry name" value="Plipid/glycerol_acylTrfase"/>
</dbReference>
<keyword evidence="7 14" id="KW-1133">Transmembrane helix</keyword>
<proteinExistence type="inferred from homology"/>
<organism evidence="16 17">
    <name type="scientific">Armadillidium nasatum</name>
    <dbReference type="NCBI Taxonomy" id="96803"/>
    <lineage>
        <taxon>Eukaryota</taxon>
        <taxon>Metazoa</taxon>
        <taxon>Ecdysozoa</taxon>
        <taxon>Arthropoda</taxon>
        <taxon>Crustacea</taxon>
        <taxon>Multicrustacea</taxon>
        <taxon>Malacostraca</taxon>
        <taxon>Eumalacostraca</taxon>
        <taxon>Peracarida</taxon>
        <taxon>Isopoda</taxon>
        <taxon>Oniscidea</taxon>
        <taxon>Crinocheta</taxon>
        <taxon>Armadillidiidae</taxon>
        <taxon>Armadillidium</taxon>
    </lineage>
</organism>
<keyword evidence="5 16" id="KW-0808">Transferase</keyword>
<dbReference type="Pfam" id="PF01553">
    <property type="entry name" value="Acyltransferase"/>
    <property type="match status" value="1"/>
</dbReference>
<evidence type="ECO:0000256" key="5">
    <source>
        <dbReference type="ARBA" id="ARBA00022679"/>
    </source>
</evidence>
<dbReference type="OrthoDB" id="272512at2759"/>
<evidence type="ECO:0000256" key="9">
    <source>
        <dbReference type="ARBA" id="ARBA00023136"/>
    </source>
</evidence>
<dbReference type="Proteomes" id="UP000326759">
    <property type="component" value="Unassembled WGS sequence"/>
</dbReference>
<keyword evidence="4" id="KW-0444">Lipid biosynthesis</keyword>
<keyword evidence="6 14" id="KW-0812">Transmembrane</keyword>
<feature type="transmembrane region" description="Helical" evidence="14">
    <location>
        <begin position="6"/>
        <end position="32"/>
    </location>
</feature>
<comment type="pathway">
    <text evidence="2">Lipid metabolism; phospholipid metabolism.</text>
</comment>
<dbReference type="GO" id="GO:0005783">
    <property type="term" value="C:endoplasmic reticulum"/>
    <property type="evidence" value="ECO:0007669"/>
    <property type="project" value="TreeGrafter"/>
</dbReference>
<keyword evidence="9 14" id="KW-0472">Membrane</keyword>
<dbReference type="GO" id="GO:0008654">
    <property type="term" value="P:phospholipid biosynthetic process"/>
    <property type="evidence" value="ECO:0007669"/>
    <property type="project" value="UniProtKB-KW"/>
</dbReference>
<evidence type="ECO:0000256" key="14">
    <source>
        <dbReference type="SAM" id="Phobius"/>
    </source>
</evidence>
<evidence type="ECO:0000256" key="7">
    <source>
        <dbReference type="ARBA" id="ARBA00022989"/>
    </source>
</evidence>
<dbReference type="GO" id="GO:0016020">
    <property type="term" value="C:membrane"/>
    <property type="evidence" value="ECO:0007669"/>
    <property type="project" value="UniProtKB-SubCell"/>
</dbReference>
<keyword evidence="12 16" id="KW-0012">Acyltransferase</keyword>
<evidence type="ECO:0000256" key="10">
    <source>
        <dbReference type="ARBA" id="ARBA00023209"/>
    </source>
</evidence>
<evidence type="ECO:0000259" key="15">
    <source>
        <dbReference type="SMART" id="SM00563"/>
    </source>
</evidence>
<evidence type="ECO:0000256" key="13">
    <source>
        <dbReference type="ARBA" id="ARBA00025707"/>
    </source>
</evidence>
<reference evidence="16 17" key="1">
    <citation type="journal article" date="2019" name="PLoS Biol.">
        <title>Sex chromosomes control vertical transmission of feminizing Wolbachia symbionts in an isopod.</title>
        <authorList>
            <person name="Becking T."/>
            <person name="Chebbi M.A."/>
            <person name="Giraud I."/>
            <person name="Moumen B."/>
            <person name="Laverre T."/>
            <person name="Caubet Y."/>
            <person name="Peccoud J."/>
            <person name="Gilbert C."/>
            <person name="Cordaux R."/>
        </authorList>
    </citation>
    <scope>NUCLEOTIDE SEQUENCE [LARGE SCALE GENOMIC DNA]</scope>
    <source>
        <strain evidence="16">ANa2</strain>
        <tissue evidence="16">Whole body excluding digestive tract and cuticle</tissue>
    </source>
</reference>
<dbReference type="PANTHER" id="PTHR23063:SF52">
    <property type="entry name" value="LYSOPHOSPHATIDYLCHOLINE ACYLTRANSFERASE"/>
    <property type="match status" value="1"/>
</dbReference>
<sequence>MIFMSIFVLPIRIFAIIILLLVGYVLTQIGLYGLSKEDLTSKPLQGWRRRIRWCLGFLGRMLMRCYAFHWVKIKGRLASRSEAPIIVVGPHSSFMDAITIFWSNVPGLVNRIEDLQLPFFGKYITFTQPLIIFPEGTCTNRSCLVTFKQGAFYPGVPVQPLVIRFPNKMDSITWTWDGPGAARMIWTTLCQFHNYCELEYLPVYYPSNEEIADPFLYARNVRKVMADAMGVPVLDYTFEDCRIMHRAKLCNLPIETGLIEYQKLKKSLGNITVERSGRGVKSLFKNGRKGMELLVLKTILLHIMPSLKKLSSSETMNLLLKLLDKNEDGKIFMESFINTLSLSLRMTEASSVNIFNDIDADSKGFVSPVVSVLNKEKNQIKINVDILSKM</sequence>
<accession>A0A5N5TDF1</accession>
<comment type="pathway">
    <text evidence="13">Phospholipid metabolism.</text>
</comment>
<dbReference type="SUPFAM" id="SSF69593">
    <property type="entry name" value="Glycerol-3-phosphate (1)-acyltransferase"/>
    <property type="match status" value="1"/>
</dbReference>
<evidence type="ECO:0000313" key="16">
    <source>
        <dbReference type="EMBL" id="KAB7504098.1"/>
    </source>
</evidence>
<comment type="subcellular location">
    <subcellularLocation>
        <location evidence="1">Membrane</location>
    </subcellularLocation>
</comment>
<protein>
    <submittedName>
        <fullName evidence="16">Lysophosphatidylcholine acyltransferase</fullName>
    </submittedName>
</protein>
<evidence type="ECO:0000256" key="6">
    <source>
        <dbReference type="ARBA" id="ARBA00022692"/>
    </source>
</evidence>
<dbReference type="InterPro" id="IPR011992">
    <property type="entry name" value="EF-hand-dom_pair"/>
</dbReference>
<dbReference type="Gene3D" id="1.10.238.10">
    <property type="entry name" value="EF-hand"/>
    <property type="match status" value="1"/>
</dbReference>
<dbReference type="GO" id="GO:0008374">
    <property type="term" value="F:O-acyltransferase activity"/>
    <property type="evidence" value="ECO:0007669"/>
    <property type="project" value="InterPro"/>
</dbReference>
<dbReference type="PANTHER" id="PTHR23063">
    <property type="entry name" value="PHOSPHOLIPID ACYLTRANSFERASE"/>
    <property type="match status" value="1"/>
</dbReference>
<dbReference type="CDD" id="cd07991">
    <property type="entry name" value="LPLAT_LPCAT1-like"/>
    <property type="match status" value="1"/>
</dbReference>
<evidence type="ECO:0000256" key="4">
    <source>
        <dbReference type="ARBA" id="ARBA00022516"/>
    </source>
</evidence>
<evidence type="ECO:0000313" key="17">
    <source>
        <dbReference type="Proteomes" id="UP000326759"/>
    </source>
</evidence>
<feature type="non-terminal residue" evidence="16">
    <location>
        <position position="390"/>
    </location>
</feature>
<comment type="caution">
    <text evidence="16">The sequence shown here is derived from an EMBL/GenBank/DDBJ whole genome shotgun (WGS) entry which is preliminary data.</text>
</comment>
<evidence type="ECO:0000256" key="3">
    <source>
        <dbReference type="ARBA" id="ARBA00008655"/>
    </source>
</evidence>
<name>A0A5N5TDF1_9CRUS</name>
<dbReference type="GO" id="GO:0042171">
    <property type="term" value="F:lysophosphatidic acid acyltransferase activity"/>
    <property type="evidence" value="ECO:0007669"/>
    <property type="project" value="TreeGrafter"/>
</dbReference>
<dbReference type="AlphaFoldDB" id="A0A5N5TDF1"/>
<evidence type="ECO:0000256" key="11">
    <source>
        <dbReference type="ARBA" id="ARBA00023264"/>
    </source>
</evidence>
<evidence type="ECO:0000256" key="2">
    <source>
        <dbReference type="ARBA" id="ARBA00005074"/>
    </source>
</evidence>
<evidence type="ECO:0000256" key="8">
    <source>
        <dbReference type="ARBA" id="ARBA00023098"/>
    </source>
</evidence>
<evidence type="ECO:0000256" key="12">
    <source>
        <dbReference type="ARBA" id="ARBA00023315"/>
    </source>
</evidence>
<comment type="similarity">
    <text evidence="3">Belongs to the 1-acyl-sn-glycerol-3-phosphate acyltransferase family.</text>
</comment>
<keyword evidence="10" id="KW-0594">Phospholipid biosynthesis</keyword>
<keyword evidence="11" id="KW-1208">Phospholipid metabolism</keyword>
<dbReference type="EMBL" id="SEYY01003762">
    <property type="protein sequence ID" value="KAB7504098.1"/>
    <property type="molecule type" value="Genomic_DNA"/>
</dbReference>
<evidence type="ECO:0000256" key="1">
    <source>
        <dbReference type="ARBA" id="ARBA00004370"/>
    </source>
</evidence>
<dbReference type="InterPro" id="IPR045252">
    <property type="entry name" value="LPCAT1-like"/>
</dbReference>
<dbReference type="SMART" id="SM00563">
    <property type="entry name" value="PlsC"/>
    <property type="match status" value="1"/>
</dbReference>
<keyword evidence="8" id="KW-0443">Lipid metabolism</keyword>
<keyword evidence="17" id="KW-1185">Reference proteome</keyword>
<gene>
    <name evidence="16" type="primary">LPCAT</name>
    <name evidence="16" type="ORF">Anas_12572</name>
</gene>
<dbReference type="UniPathway" id="UPA00085"/>
<dbReference type="SUPFAM" id="SSF47473">
    <property type="entry name" value="EF-hand"/>
    <property type="match status" value="1"/>
</dbReference>